<evidence type="ECO:0000313" key="4">
    <source>
        <dbReference type="EMBL" id="GMI40948.1"/>
    </source>
</evidence>
<dbReference type="OrthoDB" id="199723at2759"/>
<dbReference type="AlphaFoldDB" id="A0A9W7GDC5"/>
<keyword evidence="5" id="KW-1185">Reference proteome</keyword>
<keyword evidence="2" id="KW-0812">Transmembrane</keyword>
<evidence type="ECO:0000256" key="3">
    <source>
        <dbReference type="SAM" id="SignalP"/>
    </source>
</evidence>
<evidence type="ECO:0000313" key="5">
    <source>
        <dbReference type="Proteomes" id="UP001165065"/>
    </source>
</evidence>
<feature type="chain" id="PRO_5040914494" evidence="3">
    <location>
        <begin position="17"/>
        <end position="271"/>
    </location>
</feature>
<reference evidence="5" key="1">
    <citation type="journal article" date="2023" name="Commun. Biol.">
        <title>Genome analysis of Parmales, the sister group of diatoms, reveals the evolutionary specialization of diatoms from phago-mixotrophs to photoautotrophs.</title>
        <authorList>
            <person name="Ban H."/>
            <person name="Sato S."/>
            <person name="Yoshikawa S."/>
            <person name="Yamada K."/>
            <person name="Nakamura Y."/>
            <person name="Ichinomiya M."/>
            <person name="Sato N."/>
            <person name="Blanc-Mathieu R."/>
            <person name="Endo H."/>
            <person name="Kuwata A."/>
            <person name="Ogata H."/>
        </authorList>
    </citation>
    <scope>NUCLEOTIDE SEQUENCE [LARGE SCALE GENOMIC DNA]</scope>
</reference>
<comment type="caution">
    <text evidence="4">The sequence shown here is derived from an EMBL/GenBank/DDBJ whole genome shotgun (WGS) entry which is preliminary data.</text>
</comment>
<gene>
    <name evidence="4" type="ORF">TrCOL_g10148</name>
</gene>
<evidence type="ECO:0000256" key="1">
    <source>
        <dbReference type="SAM" id="MobiDB-lite"/>
    </source>
</evidence>
<evidence type="ECO:0000256" key="2">
    <source>
        <dbReference type="SAM" id="Phobius"/>
    </source>
</evidence>
<organism evidence="4 5">
    <name type="scientific">Triparma columacea</name>
    <dbReference type="NCBI Taxonomy" id="722753"/>
    <lineage>
        <taxon>Eukaryota</taxon>
        <taxon>Sar</taxon>
        <taxon>Stramenopiles</taxon>
        <taxon>Ochrophyta</taxon>
        <taxon>Bolidophyceae</taxon>
        <taxon>Parmales</taxon>
        <taxon>Triparmaceae</taxon>
        <taxon>Triparma</taxon>
    </lineage>
</organism>
<sequence length="271" mass="27872">MKSAVLLFALLVSVNGFNQPLLATRAIGAKKSATKVVAKKSATKKVAPAAKAPSLTLPSFSFGGAKSAAPVAAKKAVAKKAASKAVAKKAAPKAVAKKAVAKPNPFAKKAAPKKAAPVMKKTTRAPTPASKGYPSISDKAGAIKFKGISGTGLFPAPMGGIPQPDFSDPKLQKTRDPAFYAAAAAQRAAKLRVQETTYDDGLTVLERKQRGSMDAFLTGSAKSQADRSAIVGEIDAPAFGGLSADRFQLLFISVFGLFTLVGSLANAKPYV</sequence>
<feature type="region of interest" description="Disordered" evidence="1">
    <location>
        <begin position="106"/>
        <end position="133"/>
    </location>
</feature>
<dbReference type="EMBL" id="BRYA01000140">
    <property type="protein sequence ID" value="GMI40948.1"/>
    <property type="molecule type" value="Genomic_DNA"/>
</dbReference>
<keyword evidence="2" id="KW-1133">Transmembrane helix</keyword>
<keyword evidence="3" id="KW-0732">Signal</keyword>
<proteinExistence type="predicted"/>
<feature type="compositionally biased region" description="Low complexity" evidence="1">
    <location>
        <begin position="106"/>
        <end position="120"/>
    </location>
</feature>
<dbReference type="Proteomes" id="UP001165065">
    <property type="component" value="Unassembled WGS sequence"/>
</dbReference>
<accession>A0A9W7GDC5</accession>
<name>A0A9W7GDC5_9STRA</name>
<feature type="signal peptide" evidence="3">
    <location>
        <begin position="1"/>
        <end position="16"/>
    </location>
</feature>
<feature type="transmembrane region" description="Helical" evidence="2">
    <location>
        <begin position="247"/>
        <end position="267"/>
    </location>
</feature>
<protein>
    <submittedName>
        <fullName evidence="4">Uncharacterized protein</fullName>
    </submittedName>
</protein>
<keyword evidence="2" id="KW-0472">Membrane</keyword>